<gene>
    <name evidence="2" type="ORF">FHU29_004276</name>
</gene>
<dbReference type="OrthoDB" id="5143202at2"/>
<dbReference type="RefSeq" id="WP_064442468.1">
    <property type="nucleotide sequence ID" value="NZ_BDDI01000026.1"/>
</dbReference>
<accession>A0A839RU97</accession>
<comment type="caution">
    <text evidence="2">The sequence shown here is derived from an EMBL/GenBank/DDBJ whole genome shotgun (WGS) entry which is preliminary data.</text>
</comment>
<evidence type="ECO:0000313" key="2">
    <source>
        <dbReference type="EMBL" id="MBB3039788.1"/>
    </source>
</evidence>
<evidence type="ECO:0000256" key="1">
    <source>
        <dbReference type="SAM" id="MobiDB-lite"/>
    </source>
</evidence>
<sequence>MAADAAARRGHHPRKAVPHFKHWPGVSRVEWVTKFADPLSESPLETLGRFSAIAGGLPLPVSNAWVGPGFPMYRVDGLWPYHWAAFEADGALKYNNRSDASKIVQKQSEREWELRKKVSIDVLRFGFSEAVETKALSLRMTRFLDHNPRRKSPMRWWKDLPGFGPVDPDESDWPDPDGRDYCLPS</sequence>
<evidence type="ECO:0000313" key="3">
    <source>
        <dbReference type="Proteomes" id="UP000567922"/>
    </source>
</evidence>
<proteinExistence type="predicted"/>
<reference evidence="2 3" key="1">
    <citation type="submission" date="2020-08" db="EMBL/GenBank/DDBJ databases">
        <title>Sequencing the genomes of 1000 actinobacteria strains.</title>
        <authorList>
            <person name="Klenk H.-P."/>
        </authorList>
    </citation>
    <scope>NUCLEOTIDE SEQUENCE [LARGE SCALE GENOMIC DNA]</scope>
    <source>
        <strain evidence="2 3">DSM 45258</strain>
    </source>
</reference>
<keyword evidence="3" id="KW-1185">Reference proteome</keyword>
<dbReference type="EMBL" id="JACHWS010000004">
    <property type="protein sequence ID" value="MBB3039788.1"/>
    <property type="molecule type" value="Genomic_DNA"/>
</dbReference>
<dbReference type="AlphaFoldDB" id="A0A839RU97"/>
<name>A0A839RU97_9ACTN</name>
<protein>
    <submittedName>
        <fullName evidence="2">Uncharacterized protein</fullName>
    </submittedName>
</protein>
<dbReference type="Proteomes" id="UP000567922">
    <property type="component" value="Unassembled WGS sequence"/>
</dbReference>
<feature type="region of interest" description="Disordered" evidence="1">
    <location>
        <begin position="160"/>
        <end position="185"/>
    </location>
</feature>
<organism evidence="2 3">
    <name type="scientific">Hoyosella altamirensis</name>
    <dbReference type="NCBI Taxonomy" id="616997"/>
    <lineage>
        <taxon>Bacteria</taxon>
        <taxon>Bacillati</taxon>
        <taxon>Actinomycetota</taxon>
        <taxon>Actinomycetes</taxon>
        <taxon>Mycobacteriales</taxon>
        <taxon>Hoyosellaceae</taxon>
        <taxon>Hoyosella</taxon>
    </lineage>
</organism>
<feature type="compositionally biased region" description="Basic and acidic residues" evidence="1">
    <location>
        <begin position="176"/>
        <end position="185"/>
    </location>
</feature>